<evidence type="ECO:0000313" key="1">
    <source>
        <dbReference type="EMBL" id="GIH17136.1"/>
    </source>
</evidence>
<evidence type="ECO:0000313" key="2">
    <source>
        <dbReference type="Proteomes" id="UP000642748"/>
    </source>
</evidence>
<accession>A0A8J3QYT0</accession>
<keyword evidence="2" id="KW-1185">Reference proteome</keyword>
<organism evidence="1 2">
    <name type="scientific">Rugosimonospora africana</name>
    <dbReference type="NCBI Taxonomy" id="556532"/>
    <lineage>
        <taxon>Bacteria</taxon>
        <taxon>Bacillati</taxon>
        <taxon>Actinomycetota</taxon>
        <taxon>Actinomycetes</taxon>
        <taxon>Micromonosporales</taxon>
        <taxon>Micromonosporaceae</taxon>
        <taxon>Rugosimonospora</taxon>
    </lineage>
</organism>
<dbReference type="AlphaFoldDB" id="A0A8J3QYT0"/>
<dbReference type="EMBL" id="BONZ01000050">
    <property type="protein sequence ID" value="GIH17136.1"/>
    <property type="molecule type" value="Genomic_DNA"/>
</dbReference>
<name>A0A8J3QYT0_9ACTN</name>
<comment type="caution">
    <text evidence="1">The sequence shown here is derived from an EMBL/GenBank/DDBJ whole genome shotgun (WGS) entry which is preliminary data.</text>
</comment>
<dbReference type="Proteomes" id="UP000642748">
    <property type="component" value="Unassembled WGS sequence"/>
</dbReference>
<sequence length="193" mass="21499">MLDGCPHCRGSVLVDEVLVDEHDLFSLSISLGGTIGGRDDVKSLLPLLLERMVTSMELDPGVVLGMLPREEWRTWPEAEQESVDSYLDAVWRSLLAAYPSNVGSFVDTVTFLVAVSTAESVDRFLDVWDDTLGSAADRHLADTVNGLNFAARGPRTLDAWLRRATVRDRLYEAFERDHDSNWADDLAQAYDLL</sequence>
<gene>
    <name evidence="1" type="ORF">Raf01_53080</name>
</gene>
<reference evidence="1" key="1">
    <citation type="submission" date="2021-01" db="EMBL/GenBank/DDBJ databases">
        <title>Whole genome shotgun sequence of Rugosimonospora africana NBRC 104875.</title>
        <authorList>
            <person name="Komaki H."/>
            <person name="Tamura T."/>
        </authorList>
    </citation>
    <scope>NUCLEOTIDE SEQUENCE</scope>
    <source>
        <strain evidence="1">NBRC 104875</strain>
    </source>
</reference>
<proteinExistence type="predicted"/>
<protein>
    <submittedName>
        <fullName evidence="1">Uncharacterized protein</fullName>
    </submittedName>
</protein>